<dbReference type="EMBL" id="JBHTHR010000600">
    <property type="protein sequence ID" value="MFD0802792.1"/>
    <property type="molecule type" value="Genomic_DNA"/>
</dbReference>
<feature type="region of interest" description="Disordered" evidence="1">
    <location>
        <begin position="68"/>
        <end position="90"/>
    </location>
</feature>
<feature type="compositionally biased region" description="Basic and acidic residues" evidence="1">
    <location>
        <begin position="1"/>
        <end position="14"/>
    </location>
</feature>
<dbReference type="Proteomes" id="UP001596956">
    <property type="component" value="Unassembled WGS sequence"/>
</dbReference>
<evidence type="ECO:0000313" key="3">
    <source>
        <dbReference type="Proteomes" id="UP001596956"/>
    </source>
</evidence>
<accession>A0ABW3BHE3</accession>
<protein>
    <submittedName>
        <fullName evidence="2">Uncharacterized protein</fullName>
    </submittedName>
</protein>
<organism evidence="2 3">
    <name type="scientific">Streptomonospora algeriensis</name>
    <dbReference type="NCBI Taxonomy" id="995084"/>
    <lineage>
        <taxon>Bacteria</taxon>
        <taxon>Bacillati</taxon>
        <taxon>Actinomycetota</taxon>
        <taxon>Actinomycetes</taxon>
        <taxon>Streptosporangiales</taxon>
        <taxon>Nocardiopsidaceae</taxon>
        <taxon>Streptomonospora</taxon>
    </lineage>
</organism>
<evidence type="ECO:0000313" key="2">
    <source>
        <dbReference type="EMBL" id="MFD0802792.1"/>
    </source>
</evidence>
<comment type="caution">
    <text evidence="2">The sequence shown here is derived from an EMBL/GenBank/DDBJ whole genome shotgun (WGS) entry which is preliminary data.</text>
</comment>
<gene>
    <name evidence="2" type="ORF">ACFQZU_15895</name>
</gene>
<name>A0ABW3BHE3_9ACTN</name>
<reference evidence="3" key="1">
    <citation type="journal article" date="2019" name="Int. J. Syst. Evol. Microbiol.">
        <title>The Global Catalogue of Microorganisms (GCM) 10K type strain sequencing project: providing services to taxonomists for standard genome sequencing and annotation.</title>
        <authorList>
            <consortium name="The Broad Institute Genomics Platform"/>
            <consortium name="The Broad Institute Genome Sequencing Center for Infectious Disease"/>
            <person name="Wu L."/>
            <person name="Ma J."/>
        </authorList>
    </citation>
    <scope>NUCLEOTIDE SEQUENCE [LARGE SCALE GENOMIC DNA]</scope>
    <source>
        <strain evidence="3">CCUG 63369</strain>
    </source>
</reference>
<sequence>MAEPERDNGRDTGRTDQGGNGSQDIIDEALRMVDSLQRRLLVAGVRRGAAAASAPPSKGDVWEEALKQEQPQPSPMEELMGIARTKGPEV</sequence>
<feature type="non-terminal residue" evidence="2">
    <location>
        <position position="90"/>
    </location>
</feature>
<feature type="region of interest" description="Disordered" evidence="1">
    <location>
        <begin position="1"/>
        <end position="24"/>
    </location>
</feature>
<proteinExistence type="predicted"/>
<keyword evidence="3" id="KW-1185">Reference proteome</keyword>
<evidence type="ECO:0000256" key="1">
    <source>
        <dbReference type="SAM" id="MobiDB-lite"/>
    </source>
</evidence>